<keyword evidence="11" id="KW-1185">Reference proteome</keyword>
<dbReference type="SMR" id="A0A194WCX8"/>
<dbReference type="GO" id="GO:0016705">
    <property type="term" value="F:oxidoreductase activity, acting on paired donors, with incorporation or reduction of molecular oxygen"/>
    <property type="evidence" value="ECO:0007669"/>
    <property type="project" value="InterPro"/>
</dbReference>
<evidence type="ECO:0000256" key="5">
    <source>
        <dbReference type="ARBA" id="ARBA00023002"/>
    </source>
</evidence>
<evidence type="ECO:0000256" key="7">
    <source>
        <dbReference type="ARBA" id="ARBA00023033"/>
    </source>
</evidence>
<dbReference type="SUPFAM" id="SSF48264">
    <property type="entry name" value="Cytochrome P450"/>
    <property type="match status" value="1"/>
</dbReference>
<dbReference type="PRINTS" id="PR00463">
    <property type="entry name" value="EP450I"/>
</dbReference>
<dbReference type="PANTHER" id="PTHR24305">
    <property type="entry name" value="CYTOCHROME P450"/>
    <property type="match status" value="1"/>
</dbReference>
<gene>
    <name evidence="10" type="ORF">VM1G_09465</name>
</gene>
<evidence type="ECO:0000256" key="2">
    <source>
        <dbReference type="ARBA" id="ARBA00010617"/>
    </source>
</evidence>
<dbReference type="OrthoDB" id="3934656at2759"/>
<dbReference type="AlphaFoldDB" id="A0A194WCX8"/>
<name>A0A194WCX8_CYTMA</name>
<evidence type="ECO:0000313" key="10">
    <source>
        <dbReference type="EMBL" id="KUI73953.1"/>
    </source>
</evidence>
<dbReference type="GO" id="GO:0004497">
    <property type="term" value="F:monooxygenase activity"/>
    <property type="evidence" value="ECO:0007669"/>
    <property type="project" value="UniProtKB-KW"/>
</dbReference>
<dbReference type="PANTHER" id="PTHR24305:SF77">
    <property type="entry name" value="CYTOCHROME P450 MONOOXYGENASE"/>
    <property type="match status" value="1"/>
</dbReference>
<dbReference type="EMBL" id="CM003108">
    <property type="protein sequence ID" value="KUI73953.1"/>
    <property type="molecule type" value="Genomic_DNA"/>
</dbReference>
<accession>A0A194WCX8</accession>
<comment type="similarity">
    <text evidence="2">Belongs to the cytochrome P450 family.</text>
</comment>
<evidence type="ECO:0000256" key="3">
    <source>
        <dbReference type="ARBA" id="ARBA00022617"/>
    </source>
</evidence>
<proteinExistence type="inferred from homology"/>
<dbReference type="GO" id="GO:0005506">
    <property type="term" value="F:iron ion binding"/>
    <property type="evidence" value="ECO:0007669"/>
    <property type="project" value="InterPro"/>
</dbReference>
<dbReference type="GO" id="GO:0020037">
    <property type="term" value="F:heme binding"/>
    <property type="evidence" value="ECO:0007669"/>
    <property type="project" value="InterPro"/>
</dbReference>
<keyword evidence="5" id="KW-0560">Oxidoreductase</keyword>
<dbReference type="InterPro" id="IPR036396">
    <property type="entry name" value="Cyt_P450_sf"/>
</dbReference>
<evidence type="ECO:0000313" key="11">
    <source>
        <dbReference type="Proteomes" id="UP000078559"/>
    </source>
</evidence>
<organism evidence="10 11">
    <name type="scientific">Cytospora mali</name>
    <name type="common">Apple Valsa canker fungus</name>
    <name type="synonym">Valsa mali</name>
    <dbReference type="NCBI Taxonomy" id="578113"/>
    <lineage>
        <taxon>Eukaryota</taxon>
        <taxon>Fungi</taxon>
        <taxon>Dikarya</taxon>
        <taxon>Ascomycota</taxon>
        <taxon>Pezizomycotina</taxon>
        <taxon>Sordariomycetes</taxon>
        <taxon>Sordariomycetidae</taxon>
        <taxon>Diaporthales</taxon>
        <taxon>Cytosporaceae</taxon>
        <taxon>Cytospora</taxon>
    </lineage>
</organism>
<dbReference type="InterPro" id="IPR001128">
    <property type="entry name" value="Cyt_P450"/>
</dbReference>
<evidence type="ECO:0000256" key="8">
    <source>
        <dbReference type="PIRSR" id="PIRSR602401-1"/>
    </source>
</evidence>
<dbReference type="Proteomes" id="UP000078559">
    <property type="component" value="Chromosome 11"/>
</dbReference>
<keyword evidence="9" id="KW-1133">Transmembrane helix</keyword>
<sequence>MAALISIPEKDPRSIIIALPVVLVGWYIVSSILAWRRLRHIPGPLLASFSHLWMGSTSYSGKLEKNFLKFEDKYGKLARVGPNDLITSDPEVIRRMGASKSTYNKDSSYEGNRFNPYHPTMFIMLEAQRHDEMKARLTPGYSGRDVPRYETAVDEQLNKMVGLIRRKYVSEPEKGKFRDFSLTKPLTYFPLDVIFCLSVSKHIDEDPGCCDLDDDPYGFYPALEDHLPHLALTTDIPWMRRILYSPLFLKWFGPKETDLKGMGALMKLTNSIVRQRFNERNSGIEKQHKDMLQSFMDHGLNQVECEVETLFMFIAGSDTTASALKITMMYILSTPRVYQRLKSEIATALREGNISKPITLSEAKHLPYLQAVIYEGLRIRPVTMGALRKQVPPQGDTIHGHFIPGGTTIGSNTIGILRSKELFGPDANTFRPERFLGLEEGKLAEMRRNVEMTFGYGRWMCAGKPIALMELNKVYFELFRYFDFQLLDPERPMVSEGYVLYRDRGLHVRVTEARDME</sequence>
<dbReference type="CDD" id="cd11060">
    <property type="entry name" value="CYP57A1-like"/>
    <property type="match status" value="1"/>
</dbReference>
<dbReference type="PRINTS" id="PR00385">
    <property type="entry name" value="P450"/>
</dbReference>
<feature type="transmembrane region" description="Helical" evidence="9">
    <location>
        <begin position="15"/>
        <end position="35"/>
    </location>
</feature>
<dbReference type="Gene3D" id="1.10.630.10">
    <property type="entry name" value="Cytochrome P450"/>
    <property type="match status" value="1"/>
</dbReference>
<reference evidence="10" key="1">
    <citation type="submission" date="2014-12" db="EMBL/GenBank/DDBJ databases">
        <title>Genome Sequence of Valsa Canker Pathogens Uncovers a Specific Adaption of Colonization on Woody Bark.</title>
        <authorList>
            <person name="Yin Z."/>
            <person name="Liu H."/>
            <person name="Gao X."/>
            <person name="Li Z."/>
            <person name="Song N."/>
            <person name="Ke X."/>
            <person name="Dai Q."/>
            <person name="Wu Y."/>
            <person name="Sun Y."/>
            <person name="Xu J.-R."/>
            <person name="Kang Z.K."/>
            <person name="Wang L."/>
            <person name="Huang L."/>
        </authorList>
    </citation>
    <scope>NUCLEOTIDE SEQUENCE [LARGE SCALE GENOMIC DNA]</scope>
    <source>
        <strain evidence="10">03-8</strain>
    </source>
</reference>
<keyword evidence="9" id="KW-0812">Transmembrane</keyword>
<dbReference type="InterPro" id="IPR002401">
    <property type="entry name" value="Cyt_P450_E_grp-I"/>
</dbReference>
<dbReference type="InterPro" id="IPR050121">
    <property type="entry name" value="Cytochrome_P450_monoxygenase"/>
</dbReference>
<protein>
    <submittedName>
        <fullName evidence="10">Pisatin demethylase</fullName>
    </submittedName>
</protein>
<evidence type="ECO:0000256" key="1">
    <source>
        <dbReference type="ARBA" id="ARBA00001971"/>
    </source>
</evidence>
<evidence type="ECO:0000256" key="9">
    <source>
        <dbReference type="SAM" id="Phobius"/>
    </source>
</evidence>
<comment type="cofactor">
    <cofactor evidence="1 8">
        <name>heme</name>
        <dbReference type="ChEBI" id="CHEBI:30413"/>
    </cofactor>
</comment>
<evidence type="ECO:0000256" key="6">
    <source>
        <dbReference type="ARBA" id="ARBA00023004"/>
    </source>
</evidence>
<keyword evidence="4 8" id="KW-0479">Metal-binding</keyword>
<feature type="binding site" description="axial binding residue" evidence="8">
    <location>
        <position position="461"/>
    </location>
    <ligand>
        <name>heme</name>
        <dbReference type="ChEBI" id="CHEBI:30413"/>
    </ligand>
    <ligandPart>
        <name>Fe</name>
        <dbReference type="ChEBI" id="CHEBI:18248"/>
    </ligandPart>
</feature>
<dbReference type="Pfam" id="PF00067">
    <property type="entry name" value="p450"/>
    <property type="match status" value="1"/>
</dbReference>
<keyword evidence="6 8" id="KW-0408">Iron</keyword>
<keyword evidence="3 8" id="KW-0349">Heme</keyword>
<keyword evidence="7" id="KW-0503">Monooxygenase</keyword>
<keyword evidence="9" id="KW-0472">Membrane</keyword>
<evidence type="ECO:0000256" key="4">
    <source>
        <dbReference type="ARBA" id="ARBA00022723"/>
    </source>
</evidence>